<comment type="caution">
    <text evidence="3">The sequence shown here is derived from an EMBL/GenBank/DDBJ whole genome shotgun (WGS) entry which is preliminary data.</text>
</comment>
<evidence type="ECO:0000256" key="2">
    <source>
        <dbReference type="SAM" id="SignalP"/>
    </source>
</evidence>
<evidence type="ECO:0000313" key="3">
    <source>
        <dbReference type="EMBL" id="CCI10654.1"/>
    </source>
</evidence>
<name>A0A024FVG4_9STRA</name>
<feature type="chain" id="PRO_5001529301" evidence="2">
    <location>
        <begin position="20"/>
        <end position="603"/>
    </location>
</feature>
<keyword evidence="4" id="KW-1185">Reference proteome</keyword>
<organism evidence="3 4">
    <name type="scientific">Albugo candida</name>
    <dbReference type="NCBI Taxonomy" id="65357"/>
    <lineage>
        <taxon>Eukaryota</taxon>
        <taxon>Sar</taxon>
        <taxon>Stramenopiles</taxon>
        <taxon>Oomycota</taxon>
        <taxon>Peronosporomycetes</taxon>
        <taxon>Albuginales</taxon>
        <taxon>Albuginaceae</taxon>
        <taxon>Albugo</taxon>
    </lineage>
</organism>
<evidence type="ECO:0000256" key="1">
    <source>
        <dbReference type="SAM" id="MobiDB-lite"/>
    </source>
</evidence>
<protein>
    <submittedName>
        <fullName evidence="3">Uncharacterized protein</fullName>
    </submittedName>
</protein>
<dbReference type="InParanoid" id="A0A024FVG4"/>
<reference evidence="3 4" key="1">
    <citation type="submission" date="2012-05" db="EMBL/GenBank/DDBJ databases">
        <title>Recombination and specialization in a pathogen metapopulation.</title>
        <authorList>
            <person name="Gardiner A."/>
            <person name="Kemen E."/>
            <person name="Schultz-Larsen T."/>
            <person name="MacLean D."/>
            <person name="Van Oosterhout C."/>
            <person name="Jones J.D.G."/>
        </authorList>
    </citation>
    <scope>NUCLEOTIDE SEQUENCE [LARGE SCALE GENOMIC DNA]</scope>
    <source>
        <strain evidence="3 4">Ac Nc2</strain>
    </source>
</reference>
<proteinExistence type="predicted"/>
<keyword evidence="2" id="KW-0732">Signal</keyword>
<dbReference type="EMBL" id="CAIX01000336">
    <property type="protein sequence ID" value="CCI10654.1"/>
    <property type="molecule type" value="Genomic_DNA"/>
</dbReference>
<dbReference type="Proteomes" id="UP000053237">
    <property type="component" value="Unassembled WGS sequence"/>
</dbReference>
<feature type="signal peptide" evidence="2">
    <location>
        <begin position="1"/>
        <end position="19"/>
    </location>
</feature>
<evidence type="ECO:0000313" key="4">
    <source>
        <dbReference type="Proteomes" id="UP000053237"/>
    </source>
</evidence>
<sequence length="603" mass="68038">MWSNIVLFLLAAYHQVSQASGYRISTILPDKYTRVRKCRRCLQRLIPNAIFSYGYGVGYYQRSIRQNVLLMYADITDDIPYRSVVRSCQPKKAQGCYRISDCEEGGIRYEKLMDVIKKFKMMQVGGPIRLFGADLASDESRGESSGAAKRARLPDLEVNYNTEKRQTGDASTSSANAEHGIEQSKTHCLLFEKNLPEFLFLFCLQCLEIGEKEERYLISNPHESDRQWVVRYTSSETPEGTMQNCGSLCGNIKWGSSAHCDAVHIDYTTTLSDLPLDSISILEVKYPKLNKQDCLRCVSFNLHAINVHNGDDDMHSIFAATTQAVQLKWNDLLKTCKTSKKCSGVKDKSSQISSSLSEFRSIKPLSHKGGDSFSGRETTPTYLCMHYTSRGVLPADTCKECIKEIIDSKHSRSQKGETRIMSRKSGLIFLTEKLPVQKVALQCDEFCDWVSGLTEDVCRLLQNIETMNSGDSQVPGQKVEEYHFVTAITYLSTKPVTSHLWYLQFKQGEGDMEEAFKDLAFCIAVVSNAYVVSVRLRYLIMSPFDYKHVATICNIPDIIRITHFDNVYSGIFPQPLSLQSITSSLGISGHTGPKIFISDRLEQ</sequence>
<feature type="region of interest" description="Disordered" evidence="1">
    <location>
        <begin position="158"/>
        <end position="177"/>
    </location>
</feature>
<accession>A0A024FVG4</accession>
<dbReference type="AlphaFoldDB" id="A0A024FVG4"/>
<gene>
    <name evidence="3" type="ORF">BN9_111510</name>
</gene>